<dbReference type="InterPro" id="IPR015943">
    <property type="entry name" value="WD40/YVTN_repeat-like_dom_sf"/>
</dbReference>
<dbReference type="GO" id="GO:0017057">
    <property type="term" value="F:6-phosphogluconolactonase activity"/>
    <property type="evidence" value="ECO:0007669"/>
    <property type="project" value="UniProtKB-EC"/>
</dbReference>
<proteinExistence type="inferred from homology"/>
<dbReference type="KEGG" id="gaw:V144x_25530"/>
<feature type="signal peptide" evidence="3">
    <location>
        <begin position="1"/>
        <end position="29"/>
    </location>
</feature>
<sequence precursor="true">MSILKKALLSLGFMLSTFLSPFQSHTVSAAESFWVYVGTYTRGSESQGIYQLRLDGASGKLSHVGITDNVENPSFLSIHPSRNYLYAVNEIGDYQGKKSGAVSAFAIDAKTGKLNFLNQESSQGAAPCHLVVDATGKYVLIANYTGGNICSLPIQKNGKLSKSASFVQHTGSSVNTARQTAPHAHSINLDQQNRHAVVADLGIDQLLVYRFNASDGSLKPNSPPGIAMKPGAGPRHFTFHPNGKWGYVINELNLTITAMDYDAKQGSFQEIQTISTVPEGTNLKGNSTAEVQVHPSGKFLYGSNRGPNTLAIYKINQQTGKLTSIGFEPTGGTIPRNFKIDPTGNYLLVANQNTNNVVVFKIDLETGLLKRTNQEINVPKPVCIKFLPMPPTP</sequence>
<dbReference type="PANTHER" id="PTHR30344">
    <property type="entry name" value="6-PHOSPHOGLUCONOLACTONASE-RELATED"/>
    <property type="match status" value="1"/>
</dbReference>
<dbReference type="InterPro" id="IPR019405">
    <property type="entry name" value="Lactonase_7-beta_prop"/>
</dbReference>
<dbReference type="Proteomes" id="UP000318704">
    <property type="component" value="Chromosome"/>
</dbReference>
<dbReference type="EC" id="3.1.1.31" evidence="4"/>
<accession>A0A517VVP3</accession>
<keyword evidence="3" id="KW-0732">Signal</keyword>
<dbReference type="FunFam" id="2.130.10.10:FF:000306">
    <property type="entry name" value="3-carboxymuconate cyclase"/>
    <property type="match status" value="1"/>
</dbReference>
<dbReference type="EMBL" id="CP037920">
    <property type="protein sequence ID" value="QDT97082.1"/>
    <property type="molecule type" value="Genomic_DNA"/>
</dbReference>
<comment type="similarity">
    <text evidence="1">Belongs to the cycloisomerase 2 family.</text>
</comment>
<keyword evidence="2" id="KW-0119">Carbohydrate metabolism</keyword>
<feature type="chain" id="PRO_5021934638" evidence="3">
    <location>
        <begin position="30"/>
        <end position="393"/>
    </location>
</feature>
<dbReference type="GO" id="GO:0006006">
    <property type="term" value="P:glucose metabolic process"/>
    <property type="evidence" value="ECO:0007669"/>
    <property type="project" value="UniProtKB-KW"/>
</dbReference>
<name>A0A517VVP3_9PLAN</name>
<organism evidence="4 5">
    <name type="scientific">Gimesia aquarii</name>
    <dbReference type="NCBI Taxonomy" id="2527964"/>
    <lineage>
        <taxon>Bacteria</taxon>
        <taxon>Pseudomonadati</taxon>
        <taxon>Planctomycetota</taxon>
        <taxon>Planctomycetia</taxon>
        <taxon>Planctomycetales</taxon>
        <taxon>Planctomycetaceae</taxon>
        <taxon>Gimesia</taxon>
    </lineage>
</organism>
<keyword evidence="4" id="KW-0378">Hydrolase</keyword>
<reference evidence="4 5" key="1">
    <citation type="submission" date="2019-03" db="EMBL/GenBank/DDBJ databases">
        <title>Deep-cultivation of Planctomycetes and their phenomic and genomic characterization uncovers novel biology.</title>
        <authorList>
            <person name="Wiegand S."/>
            <person name="Jogler M."/>
            <person name="Boedeker C."/>
            <person name="Pinto D."/>
            <person name="Vollmers J."/>
            <person name="Rivas-Marin E."/>
            <person name="Kohn T."/>
            <person name="Peeters S.H."/>
            <person name="Heuer A."/>
            <person name="Rast P."/>
            <person name="Oberbeckmann S."/>
            <person name="Bunk B."/>
            <person name="Jeske O."/>
            <person name="Meyerdierks A."/>
            <person name="Storesund J.E."/>
            <person name="Kallscheuer N."/>
            <person name="Luecker S."/>
            <person name="Lage O.M."/>
            <person name="Pohl T."/>
            <person name="Merkel B.J."/>
            <person name="Hornburger P."/>
            <person name="Mueller R.-W."/>
            <person name="Bruemmer F."/>
            <person name="Labrenz M."/>
            <person name="Spormann A.M."/>
            <person name="Op den Camp H."/>
            <person name="Overmann J."/>
            <person name="Amann R."/>
            <person name="Jetten M.S.M."/>
            <person name="Mascher T."/>
            <person name="Medema M.H."/>
            <person name="Devos D.P."/>
            <person name="Kaster A.-K."/>
            <person name="Ovreas L."/>
            <person name="Rohde M."/>
            <person name="Galperin M.Y."/>
            <person name="Jogler C."/>
        </authorList>
    </citation>
    <scope>NUCLEOTIDE SEQUENCE [LARGE SCALE GENOMIC DNA]</scope>
    <source>
        <strain evidence="4 5">V144</strain>
    </source>
</reference>
<gene>
    <name evidence="4" type="primary">pgl_2</name>
    <name evidence="4" type="ORF">V144x_25530</name>
</gene>
<evidence type="ECO:0000313" key="4">
    <source>
        <dbReference type="EMBL" id="QDT97082.1"/>
    </source>
</evidence>
<dbReference type="Pfam" id="PF10282">
    <property type="entry name" value="Lactonase"/>
    <property type="match status" value="1"/>
</dbReference>
<dbReference type="PANTHER" id="PTHR30344:SF1">
    <property type="entry name" value="6-PHOSPHOGLUCONOLACTONASE"/>
    <property type="match status" value="1"/>
</dbReference>
<dbReference type="InterPro" id="IPR050282">
    <property type="entry name" value="Cycloisomerase_2"/>
</dbReference>
<evidence type="ECO:0000256" key="1">
    <source>
        <dbReference type="ARBA" id="ARBA00005564"/>
    </source>
</evidence>
<dbReference type="AlphaFoldDB" id="A0A517VVP3"/>
<dbReference type="SUPFAM" id="SSF51004">
    <property type="entry name" value="C-terminal (heme d1) domain of cytochrome cd1-nitrite reductase"/>
    <property type="match status" value="1"/>
</dbReference>
<evidence type="ECO:0000256" key="3">
    <source>
        <dbReference type="SAM" id="SignalP"/>
    </source>
</evidence>
<dbReference type="InterPro" id="IPR011048">
    <property type="entry name" value="Haem_d1_sf"/>
</dbReference>
<dbReference type="RefSeq" id="WP_144985465.1">
    <property type="nucleotide sequence ID" value="NZ_CP037920.1"/>
</dbReference>
<protein>
    <submittedName>
        <fullName evidence="4">6-phosphogluconolactonase</fullName>
        <ecNumber evidence="4">3.1.1.31</ecNumber>
    </submittedName>
</protein>
<dbReference type="Gene3D" id="2.130.10.10">
    <property type="entry name" value="YVTN repeat-like/Quinoprotein amine dehydrogenase"/>
    <property type="match status" value="1"/>
</dbReference>
<evidence type="ECO:0000256" key="2">
    <source>
        <dbReference type="ARBA" id="ARBA00022526"/>
    </source>
</evidence>
<keyword evidence="2" id="KW-0313">Glucose metabolism</keyword>
<dbReference type="GO" id="GO:0005829">
    <property type="term" value="C:cytosol"/>
    <property type="evidence" value="ECO:0007669"/>
    <property type="project" value="TreeGrafter"/>
</dbReference>
<evidence type="ECO:0000313" key="5">
    <source>
        <dbReference type="Proteomes" id="UP000318704"/>
    </source>
</evidence>